<dbReference type="SUPFAM" id="SSF89796">
    <property type="entry name" value="CoA-transferase family III (CaiB/BaiF)"/>
    <property type="match status" value="1"/>
</dbReference>
<reference evidence="2 3" key="1">
    <citation type="journal article" date="2023" name="Proc. Natl. Acad. Sci. U.S.A.">
        <title>A global phylogenomic analysis of the shiitake genus Lentinula.</title>
        <authorList>
            <person name="Sierra-Patev S."/>
            <person name="Min B."/>
            <person name="Naranjo-Ortiz M."/>
            <person name="Looney B."/>
            <person name="Konkel Z."/>
            <person name="Slot J.C."/>
            <person name="Sakamoto Y."/>
            <person name="Steenwyk J.L."/>
            <person name="Rokas A."/>
            <person name="Carro J."/>
            <person name="Camarero S."/>
            <person name="Ferreira P."/>
            <person name="Molpeceres G."/>
            <person name="Ruiz-Duenas F.J."/>
            <person name="Serrano A."/>
            <person name="Henrissat B."/>
            <person name="Drula E."/>
            <person name="Hughes K.W."/>
            <person name="Mata J.L."/>
            <person name="Ishikawa N.K."/>
            <person name="Vargas-Isla R."/>
            <person name="Ushijima S."/>
            <person name="Smith C.A."/>
            <person name="Donoghue J."/>
            <person name="Ahrendt S."/>
            <person name="Andreopoulos W."/>
            <person name="He G."/>
            <person name="LaButti K."/>
            <person name="Lipzen A."/>
            <person name="Ng V."/>
            <person name="Riley R."/>
            <person name="Sandor L."/>
            <person name="Barry K."/>
            <person name="Martinez A.T."/>
            <person name="Xiao Y."/>
            <person name="Gibbons J.G."/>
            <person name="Terashima K."/>
            <person name="Grigoriev I.V."/>
            <person name="Hibbett D."/>
        </authorList>
    </citation>
    <scope>NUCLEOTIDE SEQUENCE [LARGE SCALE GENOMIC DNA]</scope>
    <source>
        <strain evidence="2 3">TFB7810</strain>
    </source>
</reference>
<dbReference type="InterPro" id="IPR003673">
    <property type="entry name" value="CoA-Trfase_fam_III"/>
</dbReference>
<evidence type="ECO:0000313" key="2">
    <source>
        <dbReference type="EMBL" id="KAJ3744289.1"/>
    </source>
</evidence>
<dbReference type="EMBL" id="JANVFU010000007">
    <property type="protein sequence ID" value="KAJ3744289.1"/>
    <property type="molecule type" value="Genomic_DNA"/>
</dbReference>
<keyword evidence="3" id="KW-1185">Reference proteome</keyword>
<dbReference type="Gene3D" id="3.40.50.10540">
    <property type="entry name" value="Crotonobetainyl-coa:carnitine coa-transferase, domain 1"/>
    <property type="match status" value="1"/>
</dbReference>
<dbReference type="Pfam" id="PF02515">
    <property type="entry name" value="CoA_transf_3"/>
    <property type="match status" value="1"/>
</dbReference>
<dbReference type="InterPro" id="IPR023606">
    <property type="entry name" value="CoA-Trfase_III_dom_1_sf"/>
</dbReference>
<dbReference type="AlphaFoldDB" id="A0A9W8P018"/>
<dbReference type="GO" id="GO:0003824">
    <property type="term" value="F:catalytic activity"/>
    <property type="evidence" value="ECO:0007669"/>
    <property type="project" value="InterPro"/>
</dbReference>
<comment type="caution">
    <text evidence="2">The sequence shown here is derived from an EMBL/GenBank/DDBJ whole genome shotgun (WGS) entry which is preliminary data.</text>
</comment>
<evidence type="ECO:0000313" key="3">
    <source>
        <dbReference type="Proteomes" id="UP001142393"/>
    </source>
</evidence>
<proteinExistence type="inferred from homology"/>
<dbReference type="InterPro" id="IPR044855">
    <property type="entry name" value="CoA-Trfase_III_dom3_sf"/>
</dbReference>
<organism evidence="2 3">
    <name type="scientific">Lentinula detonsa</name>
    <dbReference type="NCBI Taxonomy" id="2804962"/>
    <lineage>
        <taxon>Eukaryota</taxon>
        <taxon>Fungi</taxon>
        <taxon>Dikarya</taxon>
        <taxon>Basidiomycota</taxon>
        <taxon>Agaricomycotina</taxon>
        <taxon>Agaricomycetes</taxon>
        <taxon>Agaricomycetidae</taxon>
        <taxon>Agaricales</taxon>
        <taxon>Marasmiineae</taxon>
        <taxon>Omphalotaceae</taxon>
        <taxon>Lentinula</taxon>
    </lineage>
</organism>
<evidence type="ECO:0000256" key="1">
    <source>
        <dbReference type="ARBA" id="ARBA00008383"/>
    </source>
</evidence>
<sequence>MALKGKKVIEFAGLAPAPFAGLVLSDNGASVIRVDRPSASTLDVLCRGKRSVAINSKVPSGRELLKRLIVSSDVLIDPFRPGVMERLGLGPDVFLGKSGLNQRLVYARIVGFPRTSSYKDMAGHDLNYLAMSGVLSMLPGPADKPNFPLNLLADFAGGGMHCVTKILLALLERNENNRGQIVDVDMVSGTRYVSASPLIHRSNPATGRFASKRGTNLLDGGAPFYNIYLCRDGGLMTLACIEPPFFEVFIEKFIQALPGHSVLSDEWRDFPALAAQADRKLWPRLKQFLTFGFASRARHEWTDIFFETDACCVPVLTPEEAAQRFGSSDDPVKDISRPCLLNPGQHTKEVLTAELSVTEDEYKSLLNDSAIGQC</sequence>
<comment type="similarity">
    <text evidence="1">Belongs to the CoA-transferase III family.</text>
</comment>
<dbReference type="Gene3D" id="3.30.1540.10">
    <property type="entry name" value="formyl-coa transferase, domain 3"/>
    <property type="match status" value="1"/>
</dbReference>
<dbReference type="PANTHER" id="PTHR48228">
    <property type="entry name" value="SUCCINYL-COA--D-CITRAMALATE COA-TRANSFERASE"/>
    <property type="match status" value="1"/>
</dbReference>
<dbReference type="Proteomes" id="UP001142393">
    <property type="component" value="Unassembled WGS sequence"/>
</dbReference>
<dbReference type="InterPro" id="IPR050509">
    <property type="entry name" value="CoA-transferase_III"/>
</dbReference>
<name>A0A9W8P018_9AGAR</name>
<accession>A0A9W8P018</accession>
<dbReference type="PANTHER" id="PTHR48228:SF5">
    <property type="entry name" value="ALPHA-METHYLACYL-COA RACEMASE"/>
    <property type="match status" value="1"/>
</dbReference>
<protein>
    <submittedName>
        <fullName evidence="2">CoA-transferase family III domain-containing protein</fullName>
    </submittedName>
</protein>
<gene>
    <name evidence="2" type="ORF">DFH05DRAFT_1171714</name>
</gene>